<dbReference type="RefSeq" id="XP_062793549.1">
    <property type="nucleotide sequence ID" value="XM_062937498.1"/>
</dbReference>
<keyword evidence="4" id="KW-1185">Reference proteome</keyword>
<dbReference type="GeneID" id="87957920"/>
<feature type="signal peptide" evidence="1">
    <location>
        <begin position="1"/>
        <end position="16"/>
    </location>
</feature>
<proteinExistence type="predicted"/>
<dbReference type="Gene3D" id="3.20.20.190">
    <property type="entry name" value="Phosphatidylinositol (PI) phosphodiesterase"/>
    <property type="match status" value="1"/>
</dbReference>
<evidence type="ECO:0000256" key="1">
    <source>
        <dbReference type="SAM" id="SignalP"/>
    </source>
</evidence>
<dbReference type="InterPro" id="IPR051057">
    <property type="entry name" value="PI-PLC_domain"/>
</dbReference>
<evidence type="ECO:0000313" key="4">
    <source>
        <dbReference type="Proteomes" id="UP001329825"/>
    </source>
</evidence>
<name>A0ABZ1D5Z6_9TREE</name>
<evidence type="ECO:0000259" key="2">
    <source>
        <dbReference type="SMART" id="SM00148"/>
    </source>
</evidence>
<dbReference type="PANTHER" id="PTHR13593:SF116">
    <property type="entry name" value="PLC-LIKE PHOSPHODIESTERASE"/>
    <property type="match status" value="1"/>
</dbReference>
<reference evidence="3 4" key="1">
    <citation type="submission" date="2024-01" db="EMBL/GenBank/DDBJ databases">
        <title>Comparative genomics of Cryptococcus and Kwoniella reveals pathogenesis evolution and contrasting modes of karyotype evolution via chromosome fusion or intercentromeric recombination.</title>
        <authorList>
            <person name="Coelho M.A."/>
            <person name="David-Palma M."/>
            <person name="Shea T."/>
            <person name="Bowers K."/>
            <person name="McGinley-Smith S."/>
            <person name="Mohammad A.W."/>
            <person name="Gnirke A."/>
            <person name="Yurkov A.M."/>
            <person name="Nowrousian M."/>
            <person name="Sun S."/>
            <person name="Cuomo C.A."/>
            <person name="Heitman J."/>
        </authorList>
    </citation>
    <scope>NUCLEOTIDE SEQUENCE [LARGE SCALE GENOMIC DNA]</scope>
    <source>
        <strain evidence="3">CBS 11374</strain>
    </source>
</reference>
<dbReference type="InterPro" id="IPR017946">
    <property type="entry name" value="PLC-like_Pdiesterase_TIM-brl"/>
</dbReference>
<feature type="domain" description="Phosphatidylinositol-specific phospholipase C X" evidence="2">
    <location>
        <begin position="60"/>
        <end position="224"/>
    </location>
</feature>
<dbReference type="SMART" id="SM00148">
    <property type="entry name" value="PLCXc"/>
    <property type="match status" value="1"/>
</dbReference>
<sequence length="370" mass="40313">MLALLLLPLLAWTALSAPLELRAPKYNTTAMDIALKRGAGILGPYSKCSGSMCSWMSKVSDSTKFTDLSVPGTHDTASWDYTPLRQISYLKYTNIIYPSPIYRCGKQSIFAQLQSGNRAFDLRVGFAPNGNDLIFFHSEAILDINARLQDVLYGFYKFLDENPTESLVLSIKVENSTWGTPSSLQTSLYSSLTSQSALPYVNPTPSLSTLSLSSLRGKLIILRRFSLDQLPSKQQSLGIDVNNGWADNNPDFTLTTPAGDQIHIEDYYEITASVGVTPHVNAKLSVTTNHITTASGKTEGDGLYITFASSEKDDELLTPQIMADGLIVPGVNQGLKNFLTTGKGKGLKRRGIIFTDFSSDTSGLVEAIIA</sequence>
<dbReference type="PROSITE" id="PS50007">
    <property type="entry name" value="PIPLC_X_DOMAIN"/>
    <property type="match status" value="1"/>
</dbReference>
<dbReference type="EMBL" id="CP141888">
    <property type="protein sequence ID" value="WRT68810.1"/>
    <property type="molecule type" value="Genomic_DNA"/>
</dbReference>
<protein>
    <recommendedName>
        <fullName evidence="2">Phosphatidylinositol-specific phospholipase C X domain-containing protein</fullName>
    </recommendedName>
</protein>
<gene>
    <name evidence="3" type="ORF">IL334_005790</name>
</gene>
<evidence type="ECO:0000313" key="3">
    <source>
        <dbReference type="EMBL" id="WRT68810.1"/>
    </source>
</evidence>
<dbReference type="Proteomes" id="UP001329825">
    <property type="component" value="Chromosome 8"/>
</dbReference>
<organism evidence="3 4">
    <name type="scientific">Kwoniella shivajii</name>
    <dbReference type="NCBI Taxonomy" id="564305"/>
    <lineage>
        <taxon>Eukaryota</taxon>
        <taxon>Fungi</taxon>
        <taxon>Dikarya</taxon>
        <taxon>Basidiomycota</taxon>
        <taxon>Agaricomycotina</taxon>
        <taxon>Tremellomycetes</taxon>
        <taxon>Tremellales</taxon>
        <taxon>Cryptococcaceae</taxon>
        <taxon>Kwoniella</taxon>
    </lineage>
</organism>
<dbReference type="PANTHER" id="PTHR13593">
    <property type="match status" value="1"/>
</dbReference>
<dbReference type="SUPFAM" id="SSF51695">
    <property type="entry name" value="PLC-like phosphodiesterases"/>
    <property type="match status" value="1"/>
</dbReference>
<dbReference type="InterPro" id="IPR000909">
    <property type="entry name" value="PLipase_C_PInositol-sp_X_dom"/>
</dbReference>
<accession>A0ABZ1D5Z6</accession>
<feature type="chain" id="PRO_5046527759" description="Phosphatidylinositol-specific phospholipase C X domain-containing protein" evidence="1">
    <location>
        <begin position="17"/>
        <end position="370"/>
    </location>
</feature>
<keyword evidence="1" id="KW-0732">Signal</keyword>